<feature type="domain" description="DUF112" evidence="2">
    <location>
        <begin position="20"/>
        <end position="438"/>
    </location>
</feature>
<evidence type="ECO:0000256" key="1">
    <source>
        <dbReference type="SAM" id="Phobius"/>
    </source>
</evidence>
<organism evidence="3 4">
    <name type="scientific">Caldovatus sediminis</name>
    <dbReference type="NCBI Taxonomy" id="2041189"/>
    <lineage>
        <taxon>Bacteria</taxon>
        <taxon>Pseudomonadati</taxon>
        <taxon>Pseudomonadota</taxon>
        <taxon>Alphaproteobacteria</taxon>
        <taxon>Acetobacterales</taxon>
        <taxon>Roseomonadaceae</taxon>
        <taxon>Caldovatus</taxon>
    </lineage>
</organism>
<dbReference type="RefSeq" id="WP_188901931.1">
    <property type="nucleotide sequence ID" value="NZ_BMKS01000010.1"/>
</dbReference>
<feature type="transmembrane region" description="Helical" evidence="1">
    <location>
        <begin position="203"/>
        <end position="223"/>
    </location>
</feature>
<keyword evidence="1" id="KW-0812">Transmembrane</keyword>
<feature type="transmembrane region" description="Helical" evidence="1">
    <location>
        <begin position="315"/>
        <end position="334"/>
    </location>
</feature>
<feature type="transmembrane region" description="Helical" evidence="1">
    <location>
        <begin position="253"/>
        <end position="272"/>
    </location>
</feature>
<dbReference type="Pfam" id="PF01970">
    <property type="entry name" value="TctA"/>
    <property type="match status" value="1"/>
</dbReference>
<dbReference type="AlphaFoldDB" id="A0A8J3ED75"/>
<feature type="transmembrane region" description="Helical" evidence="1">
    <location>
        <begin position="165"/>
        <end position="183"/>
    </location>
</feature>
<dbReference type="Proteomes" id="UP000597507">
    <property type="component" value="Unassembled WGS sequence"/>
</dbReference>
<dbReference type="PANTHER" id="PTHR35342">
    <property type="entry name" value="TRICARBOXYLIC TRANSPORT PROTEIN"/>
    <property type="match status" value="1"/>
</dbReference>
<feature type="transmembrane region" description="Helical" evidence="1">
    <location>
        <begin position="387"/>
        <end position="407"/>
    </location>
</feature>
<dbReference type="InterPro" id="IPR002823">
    <property type="entry name" value="DUF112_TM"/>
</dbReference>
<feature type="transmembrane region" description="Helical" evidence="1">
    <location>
        <begin position="138"/>
        <end position="158"/>
    </location>
</feature>
<name>A0A8J3ED75_9PROT</name>
<keyword evidence="4" id="KW-1185">Reference proteome</keyword>
<gene>
    <name evidence="3" type="ORF">GCM10010964_31580</name>
</gene>
<keyword evidence="1" id="KW-1133">Transmembrane helix</keyword>
<comment type="caution">
    <text evidence="3">The sequence shown here is derived from an EMBL/GenBank/DDBJ whole genome shotgun (WGS) entry which is preliminary data.</text>
</comment>
<feature type="transmembrane region" description="Helical" evidence="1">
    <location>
        <begin position="20"/>
        <end position="49"/>
    </location>
</feature>
<evidence type="ECO:0000313" key="3">
    <source>
        <dbReference type="EMBL" id="GGG41733.1"/>
    </source>
</evidence>
<keyword evidence="1" id="KW-0472">Membrane</keyword>
<sequence>MGALEGLIFGLSVAVQPQNLMAALAGALAGTAIGVLPGLGPVAGVALVLPLTFAFDPTTGLIMMAGIFYGSMYGGSTTAILMNIPGESASVVTAIDGYKLTKKGRAGAVLAIVAVGSFVGATLAIVGVLVAAPVLASVALLFGPAEFFALTAGGLLVLSRISGGSFAAAGFSCLLGVALGTVGQEAVTGQNRYTFGVLELTEGIGLVPVVVGLYGIAEILNLVETSLRRPELVKVRFRELFPRRDEWARAVPPWLRGTGVGFFFGLIPGPAATLSSFASYRLEQAVSRHRAEIGHGAIEGAAGPETANNAAATSALVPLLSLGLPFTPIGALMISAMMVQGVQPGPLLVQQHPDIFWGLIASLYIGNVMLLVLNLPLVGVWVSLLRIPVWFFVPMLLIVASIGAYSVHNSMLDLWVLLGAGLVGYAFNKCRVPLAPLVVGLILGPEVEKHLREGLFLSQGDPFYFLEGPIAPAVWGVALLVAVVGALRRRGRPEPAVADG</sequence>
<feature type="transmembrane region" description="Helical" evidence="1">
    <location>
        <begin position="106"/>
        <end position="132"/>
    </location>
</feature>
<reference evidence="3 4" key="1">
    <citation type="journal article" date="2014" name="Int. J. Syst. Evol. Microbiol.">
        <title>Complete genome sequence of Corynebacterium casei LMG S-19264T (=DSM 44701T), isolated from a smear-ripened cheese.</title>
        <authorList>
            <consortium name="US DOE Joint Genome Institute (JGI-PGF)"/>
            <person name="Walter F."/>
            <person name="Albersmeier A."/>
            <person name="Kalinowski J."/>
            <person name="Ruckert C."/>
        </authorList>
    </citation>
    <scope>NUCLEOTIDE SEQUENCE [LARGE SCALE GENOMIC DNA]</scope>
    <source>
        <strain evidence="3 4">CGMCC 1.16330</strain>
    </source>
</reference>
<feature type="transmembrane region" description="Helical" evidence="1">
    <location>
        <begin position="463"/>
        <end position="487"/>
    </location>
</feature>
<evidence type="ECO:0000313" key="4">
    <source>
        <dbReference type="Proteomes" id="UP000597507"/>
    </source>
</evidence>
<accession>A0A8J3ED75</accession>
<evidence type="ECO:0000259" key="2">
    <source>
        <dbReference type="Pfam" id="PF01970"/>
    </source>
</evidence>
<protein>
    <recommendedName>
        <fullName evidence="2">DUF112 domain-containing protein</fullName>
    </recommendedName>
</protein>
<feature type="transmembrane region" description="Helical" evidence="1">
    <location>
        <begin position="355"/>
        <end position="375"/>
    </location>
</feature>
<proteinExistence type="predicted"/>
<dbReference type="EMBL" id="BMKS01000010">
    <property type="protein sequence ID" value="GGG41733.1"/>
    <property type="molecule type" value="Genomic_DNA"/>
</dbReference>
<feature type="transmembrane region" description="Helical" evidence="1">
    <location>
        <begin position="61"/>
        <end position="85"/>
    </location>
</feature>
<dbReference type="PANTHER" id="PTHR35342:SF5">
    <property type="entry name" value="TRICARBOXYLIC TRANSPORT PROTEIN"/>
    <property type="match status" value="1"/>
</dbReference>